<proteinExistence type="inferred from homology"/>
<feature type="region of interest" description="Disordered" evidence="8">
    <location>
        <begin position="1"/>
        <end position="33"/>
    </location>
</feature>
<evidence type="ECO:0000256" key="6">
    <source>
        <dbReference type="ARBA" id="ARBA00022989"/>
    </source>
</evidence>
<accession>A0A7W3PJJ8</accession>
<evidence type="ECO:0000256" key="5">
    <source>
        <dbReference type="ARBA" id="ARBA00022692"/>
    </source>
</evidence>
<sequence>MTRPSPQKTLPRGASRRASTPTTRLVRRTEASTPRGGARRLVALPAFRVGFVGTLGAAVALALVAGFQTVSLVATYVGVAYFFSLALEPVLRLLRGRGIRRGPAVALIFGFVVLVIAAVVLFVLPLVGRQLLTLVQQAPAAITRLTEQPWFVDVTGQFGLDASVEGLVQLATDYLRDPTRLASLGGGLVALGSGVVDAVVAIIVVLVLTIYLTATMPRVVDKAFQLLPASKAGQWRPVYAEMTESVGRFVVGQVALSVMNAILVFVLLLIFHVPGIALLTAIAFVGALIPIVGTVVAAVIIIAVALITSPPAGIAMIIFYLGYQPLESYVITPRVMARAVRVPGALVLIAVLAGGALGGVLGALVAVPVAASVTVLIDRIVVVRQRQR</sequence>
<dbReference type="PANTHER" id="PTHR21716:SF53">
    <property type="entry name" value="PERMEASE PERM-RELATED"/>
    <property type="match status" value="1"/>
</dbReference>
<evidence type="ECO:0000256" key="9">
    <source>
        <dbReference type="SAM" id="Phobius"/>
    </source>
</evidence>
<comment type="caution">
    <text evidence="11">The sequence shown here is derived from an EMBL/GenBank/DDBJ whole genome shotgun (WGS) entry which is preliminary data.</text>
</comment>
<comment type="subcellular location">
    <subcellularLocation>
        <location evidence="1">Cell membrane</location>
        <topology evidence="1">Multi-pass membrane protein</topology>
    </subcellularLocation>
</comment>
<feature type="transmembrane region" description="Helical" evidence="9">
    <location>
        <begin position="335"/>
        <end position="354"/>
    </location>
</feature>
<dbReference type="OrthoDB" id="4016357at2"/>
<dbReference type="InterPro" id="IPR002549">
    <property type="entry name" value="AI-2E-like"/>
</dbReference>
<dbReference type="PANTHER" id="PTHR21716">
    <property type="entry name" value="TRANSMEMBRANE PROTEIN"/>
    <property type="match status" value="1"/>
</dbReference>
<feature type="transmembrane region" description="Helical" evidence="9">
    <location>
        <begin position="49"/>
        <end position="67"/>
    </location>
</feature>
<keyword evidence="12" id="KW-1185">Reference proteome</keyword>
<dbReference type="Proteomes" id="UP000522688">
    <property type="component" value="Unassembled WGS sequence"/>
</dbReference>
<feature type="transmembrane region" description="Helical" evidence="9">
    <location>
        <begin position="295"/>
        <end position="323"/>
    </location>
</feature>
<keyword evidence="6 9" id="KW-1133">Transmembrane helix</keyword>
<keyword evidence="7 9" id="KW-0472">Membrane</keyword>
<evidence type="ECO:0000313" key="13">
    <source>
        <dbReference type="Proteomes" id="UP000522688"/>
    </source>
</evidence>
<keyword evidence="3" id="KW-0813">Transport</keyword>
<evidence type="ECO:0000256" key="1">
    <source>
        <dbReference type="ARBA" id="ARBA00004651"/>
    </source>
</evidence>
<evidence type="ECO:0000256" key="8">
    <source>
        <dbReference type="SAM" id="MobiDB-lite"/>
    </source>
</evidence>
<dbReference type="RefSeq" id="WP_146856599.1">
    <property type="nucleotide sequence ID" value="NZ_BAAAHR010000004.1"/>
</dbReference>
<dbReference type="EMBL" id="JACGWW010000005">
    <property type="protein sequence ID" value="MBA8814530.1"/>
    <property type="molecule type" value="Genomic_DNA"/>
</dbReference>
<reference evidence="10 12" key="1">
    <citation type="submission" date="2019-07" db="EMBL/GenBank/DDBJ databases">
        <title>Whole genome shotgun sequence of Frigoribacterium faeni NBRC 103066.</title>
        <authorList>
            <person name="Hosoyama A."/>
            <person name="Uohara A."/>
            <person name="Ohji S."/>
            <person name="Ichikawa N."/>
        </authorList>
    </citation>
    <scope>NUCLEOTIDE SEQUENCE [LARGE SCALE GENOMIC DNA]</scope>
    <source>
        <strain evidence="10 12">NBRC 103066</strain>
    </source>
</reference>
<dbReference type="GO" id="GO:0055085">
    <property type="term" value="P:transmembrane transport"/>
    <property type="evidence" value="ECO:0007669"/>
    <property type="project" value="TreeGrafter"/>
</dbReference>
<feature type="transmembrane region" description="Helical" evidence="9">
    <location>
        <begin position="262"/>
        <end position="289"/>
    </location>
</feature>
<keyword evidence="4" id="KW-1003">Cell membrane</keyword>
<dbReference type="AlphaFoldDB" id="A0A7W3PJJ8"/>
<evidence type="ECO:0000256" key="3">
    <source>
        <dbReference type="ARBA" id="ARBA00022448"/>
    </source>
</evidence>
<feature type="transmembrane region" description="Helical" evidence="9">
    <location>
        <begin position="106"/>
        <end position="127"/>
    </location>
</feature>
<evidence type="ECO:0000313" key="12">
    <source>
        <dbReference type="Proteomes" id="UP000321154"/>
    </source>
</evidence>
<reference evidence="11 13" key="2">
    <citation type="submission" date="2020-07" db="EMBL/GenBank/DDBJ databases">
        <title>Sequencing the genomes of 1000 actinobacteria strains.</title>
        <authorList>
            <person name="Klenk H.-P."/>
        </authorList>
    </citation>
    <scope>NUCLEOTIDE SEQUENCE [LARGE SCALE GENOMIC DNA]</scope>
    <source>
        <strain evidence="11 13">DSM 10309</strain>
    </source>
</reference>
<dbReference type="EMBL" id="BJUV01000032">
    <property type="protein sequence ID" value="GEK84267.1"/>
    <property type="molecule type" value="Genomic_DNA"/>
</dbReference>
<gene>
    <name evidence="11" type="ORF">FB463_002803</name>
    <name evidence="10" type="ORF">FFA01_25760</name>
</gene>
<evidence type="ECO:0000313" key="11">
    <source>
        <dbReference type="EMBL" id="MBA8814530.1"/>
    </source>
</evidence>
<dbReference type="Pfam" id="PF01594">
    <property type="entry name" value="AI-2E_transport"/>
    <property type="match status" value="1"/>
</dbReference>
<evidence type="ECO:0000256" key="7">
    <source>
        <dbReference type="ARBA" id="ARBA00023136"/>
    </source>
</evidence>
<feature type="transmembrane region" description="Helical" evidence="9">
    <location>
        <begin position="73"/>
        <end position="94"/>
    </location>
</feature>
<evidence type="ECO:0000256" key="2">
    <source>
        <dbReference type="ARBA" id="ARBA00009773"/>
    </source>
</evidence>
<evidence type="ECO:0000256" key="4">
    <source>
        <dbReference type="ARBA" id="ARBA00022475"/>
    </source>
</evidence>
<name>A0A7W3PJJ8_9MICO</name>
<feature type="transmembrane region" description="Helical" evidence="9">
    <location>
        <begin position="188"/>
        <end position="212"/>
    </location>
</feature>
<organism evidence="11 13">
    <name type="scientific">Frigoribacterium faeni</name>
    <dbReference type="NCBI Taxonomy" id="145483"/>
    <lineage>
        <taxon>Bacteria</taxon>
        <taxon>Bacillati</taxon>
        <taxon>Actinomycetota</taxon>
        <taxon>Actinomycetes</taxon>
        <taxon>Micrococcales</taxon>
        <taxon>Microbacteriaceae</taxon>
        <taxon>Frigoribacterium</taxon>
    </lineage>
</organism>
<evidence type="ECO:0000313" key="10">
    <source>
        <dbReference type="EMBL" id="GEK84267.1"/>
    </source>
</evidence>
<protein>
    <submittedName>
        <fullName evidence="10">AI-2E family transporter</fullName>
    </submittedName>
    <submittedName>
        <fullName evidence="11">Putative PurR-regulated permease PerM</fullName>
    </submittedName>
</protein>
<keyword evidence="5 9" id="KW-0812">Transmembrane</keyword>
<dbReference type="Proteomes" id="UP000321154">
    <property type="component" value="Unassembled WGS sequence"/>
</dbReference>
<dbReference type="GO" id="GO:0005886">
    <property type="term" value="C:plasma membrane"/>
    <property type="evidence" value="ECO:0007669"/>
    <property type="project" value="UniProtKB-SubCell"/>
</dbReference>
<comment type="similarity">
    <text evidence="2">Belongs to the autoinducer-2 exporter (AI-2E) (TC 2.A.86) family.</text>
</comment>